<feature type="region of interest" description="Disordered" evidence="1">
    <location>
        <begin position="1"/>
        <end position="25"/>
    </location>
</feature>
<dbReference type="KEGG" id="nai:NECAME_16196"/>
<reference evidence="3" key="1">
    <citation type="journal article" date="2014" name="Nat. Genet.">
        <title>Genome of the human hookworm Necator americanus.</title>
        <authorList>
            <person name="Tang Y.T."/>
            <person name="Gao X."/>
            <person name="Rosa B.A."/>
            <person name="Abubucker S."/>
            <person name="Hallsworth-Pepin K."/>
            <person name="Martin J."/>
            <person name="Tyagi R."/>
            <person name="Heizer E."/>
            <person name="Zhang X."/>
            <person name="Bhonagiri-Palsikar V."/>
            <person name="Minx P."/>
            <person name="Warren W.C."/>
            <person name="Wang Q."/>
            <person name="Zhan B."/>
            <person name="Hotez P.J."/>
            <person name="Sternberg P.W."/>
            <person name="Dougall A."/>
            <person name="Gaze S.T."/>
            <person name="Mulvenna J."/>
            <person name="Sotillo J."/>
            <person name="Ranganathan S."/>
            <person name="Rabelo E.M."/>
            <person name="Wilson R.K."/>
            <person name="Felgner P.L."/>
            <person name="Bethony J."/>
            <person name="Hawdon J.M."/>
            <person name="Gasser R.B."/>
            <person name="Loukas A."/>
            <person name="Mitreva M."/>
        </authorList>
    </citation>
    <scope>NUCLEOTIDE SEQUENCE [LARGE SCALE GENOMIC DNA]</scope>
</reference>
<dbReference type="AlphaFoldDB" id="W2U083"/>
<dbReference type="EMBL" id="KI657511">
    <property type="protein sequence ID" value="ETN86707.1"/>
    <property type="molecule type" value="Genomic_DNA"/>
</dbReference>
<evidence type="ECO:0000313" key="2">
    <source>
        <dbReference type="EMBL" id="ETN86707.1"/>
    </source>
</evidence>
<evidence type="ECO:0000256" key="1">
    <source>
        <dbReference type="SAM" id="MobiDB-lite"/>
    </source>
</evidence>
<dbReference type="OrthoDB" id="5872774at2759"/>
<evidence type="ECO:0000313" key="3">
    <source>
        <dbReference type="Proteomes" id="UP000053676"/>
    </source>
</evidence>
<proteinExistence type="predicted"/>
<sequence>MDIAKNKHFQAYPTFDDAPSDWDDEKKERLKPRQPVLNAKEKAIAMGAKRDQSAYPTMDDIPSDWETKESRIEIGPKKVKVEVNSRRSRSYLDFSFE</sequence>
<dbReference type="Proteomes" id="UP000053676">
    <property type="component" value="Unassembled WGS sequence"/>
</dbReference>
<keyword evidence="3" id="KW-1185">Reference proteome</keyword>
<name>W2U083_NECAM</name>
<accession>W2U083</accession>
<gene>
    <name evidence="2" type="ORF">NECAME_16196</name>
</gene>
<protein>
    <submittedName>
        <fullName evidence="2">Uncharacterized protein</fullName>
    </submittedName>
</protein>
<organism evidence="2 3">
    <name type="scientific">Necator americanus</name>
    <name type="common">Human hookworm</name>
    <dbReference type="NCBI Taxonomy" id="51031"/>
    <lineage>
        <taxon>Eukaryota</taxon>
        <taxon>Metazoa</taxon>
        <taxon>Ecdysozoa</taxon>
        <taxon>Nematoda</taxon>
        <taxon>Chromadorea</taxon>
        <taxon>Rhabditida</taxon>
        <taxon>Rhabditina</taxon>
        <taxon>Rhabditomorpha</taxon>
        <taxon>Strongyloidea</taxon>
        <taxon>Ancylostomatidae</taxon>
        <taxon>Bunostominae</taxon>
        <taxon>Necator</taxon>
    </lineage>
</organism>